<dbReference type="GeneID" id="136087128"/>
<evidence type="ECO:0000313" key="1">
    <source>
        <dbReference type="Proteomes" id="UP001652625"/>
    </source>
</evidence>
<keyword evidence="1" id="KW-1185">Reference proteome</keyword>
<dbReference type="PANTHER" id="PTHR45913">
    <property type="entry name" value="EPM2A-INTERACTING PROTEIN 1"/>
    <property type="match status" value="1"/>
</dbReference>
<dbReference type="Proteomes" id="UP001652625">
    <property type="component" value="Chromosome 11"/>
</dbReference>
<sequence length="229" mass="26360">MAVFVRYVTSDVLVKEELLGLVEDTTRGIDLKDTTRGIDLKEALDTVLVKTNAPKNKLVSVATDGAIAMVGKHIGLMGLPNSDPMYPEFIPVHCVIHQEHLETKHFNFPIVFESVLEIKDLTLKTFNHFPQMKKMIHNPNPTIQYDDHKIESYREKLHNLFEDFQNRFKDLYALKSSLAFLVNPFLIDIISHGCPIPQNKLEKTSQFEIELLYLQKDQNFQMLHKTLAL</sequence>
<organism evidence="1 2">
    <name type="scientific">Hydra vulgaris</name>
    <name type="common">Hydra</name>
    <name type="synonym">Hydra attenuata</name>
    <dbReference type="NCBI Taxonomy" id="6087"/>
    <lineage>
        <taxon>Eukaryota</taxon>
        <taxon>Metazoa</taxon>
        <taxon>Cnidaria</taxon>
        <taxon>Hydrozoa</taxon>
        <taxon>Hydroidolina</taxon>
        <taxon>Anthoathecata</taxon>
        <taxon>Aplanulata</taxon>
        <taxon>Hydridae</taxon>
        <taxon>Hydra</taxon>
    </lineage>
</organism>
<dbReference type="RefSeq" id="XP_065665706.1">
    <property type="nucleotide sequence ID" value="XM_065809634.1"/>
</dbReference>
<proteinExistence type="predicted"/>
<reference evidence="2" key="1">
    <citation type="submission" date="2025-08" db="UniProtKB">
        <authorList>
            <consortium name="RefSeq"/>
        </authorList>
    </citation>
    <scope>IDENTIFICATION</scope>
</reference>
<name>A0ABM4CUV7_HYDVU</name>
<protein>
    <submittedName>
        <fullName evidence="2">Uncharacterized protein LOC136087128</fullName>
    </submittedName>
</protein>
<dbReference type="PANTHER" id="PTHR45913:SF21">
    <property type="entry name" value="DUF4371 DOMAIN-CONTAINING PROTEIN"/>
    <property type="match status" value="1"/>
</dbReference>
<accession>A0ABM4CUV7</accession>
<gene>
    <name evidence="2" type="primary">LOC136087128</name>
</gene>
<evidence type="ECO:0000313" key="2">
    <source>
        <dbReference type="RefSeq" id="XP_065665706.1"/>
    </source>
</evidence>